<dbReference type="Proteomes" id="UP001230188">
    <property type="component" value="Unassembled WGS sequence"/>
</dbReference>
<sequence>MVGVSRDGSDAGEDDWIETIGDDDDDLAHNNNNNNDGEWTLVQRERSDSLRSTVSSYSYYSSCTDDVAAAEGRLVEPFDGRLDEARRYDEAIAASLQDAEHSDYFAPRSVPPPRPAVAFFFSATGAPLDVQLRAATNLSVFDLDALHATCKWTRVRLWRVVTSRPFGPRGPRVEALPLAEAAAATLLVRHLGFDACLPATLETAGYAKRLALSRAVVVVPPKFGTVHVAASATKCAALANDPTHRDALRLREFDDPNAFRAAALRELLGLVALRGPPAGPPAWLAYLTDIKHASCRLKFIDAFDGWVPLAVVRRLPFPVRFLDRDKLQDLDKPRFKTLLAGATNAARHDDDDDDDEASSQIPYFNSPRRANDRRPLVAPANPLQLPASHRACRPAVLRAPPFIYDDPPTATVVQN</sequence>
<keyword evidence="3" id="KW-1185">Reference proteome</keyword>
<comment type="caution">
    <text evidence="2">The sequence shown here is derived from an EMBL/GenBank/DDBJ whole genome shotgun (WGS) entry which is preliminary data.</text>
</comment>
<dbReference type="AlphaFoldDB" id="A0AAD7XNK9"/>
<evidence type="ECO:0000313" key="2">
    <source>
        <dbReference type="EMBL" id="KAJ8606275.1"/>
    </source>
</evidence>
<proteinExistence type="predicted"/>
<name>A0AAD7XNK9_9STRA</name>
<gene>
    <name evidence="2" type="ORF">CTAYLR_010316</name>
</gene>
<feature type="compositionally biased region" description="Acidic residues" evidence="1">
    <location>
        <begin position="10"/>
        <end position="26"/>
    </location>
</feature>
<evidence type="ECO:0000313" key="3">
    <source>
        <dbReference type="Proteomes" id="UP001230188"/>
    </source>
</evidence>
<feature type="region of interest" description="Disordered" evidence="1">
    <location>
        <begin position="1"/>
        <end position="38"/>
    </location>
</feature>
<feature type="region of interest" description="Disordered" evidence="1">
    <location>
        <begin position="344"/>
        <end position="382"/>
    </location>
</feature>
<protein>
    <submittedName>
        <fullName evidence="2">Uncharacterized protein</fullName>
    </submittedName>
</protein>
<dbReference type="EMBL" id="JAQMWT010000283">
    <property type="protein sequence ID" value="KAJ8606275.1"/>
    <property type="molecule type" value="Genomic_DNA"/>
</dbReference>
<accession>A0AAD7XNK9</accession>
<evidence type="ECO:0000256" key="1">
    <source>
        <dbReference type="SAM" id="MobiDB-lite"/>
    </source>
</evidence>
<organism evidence="2 3">
    <name type="scientific">Chrysophaeum taylorii</name>
    <dbReference type="NCBI Taxonomy" id="2483200"/>
    <lineage>
        <taxon>Eukaryota</taxon>
        <taxon>Sar</taxon>
        <taxon>Stramenopiles</taxon>
        <taxon>Ochrophyta</taxon>
        <taxon>Pelagophyceae</taxon>
        <taxon>Pelagomonadales</taxon>
        <taxon>Pelagomonadaceae</taxon>
        <taxon>Chrysophaeum</taxon>
    </lineage>
</organism>
<reference evidence="2" key="1">
    <citation type="submission" date="2023-01" db="EMBL/GenBank/DDBJ databases">
        <title>Metagenome sequencing of chrysophaentin producing Chrysophaeum taylorii.</title>
        <authorList>
            <person name="Davison J."/>
            <person name="Bewley C."/>
        </authorList>
    </citation>
    <scope>NUCLEOTIDE SEQUENCE</scope>
    <source>
        <strain evidence="2">NIES-1699</strain>
    </source>
</reference>